<evidence type="ECO:0000313" key="4">
    <source>
        <dbReference type="EMBL" id="OAY33617.1"/>
    </source>
</evidence>
<dbReference type="FunFam" id="1.25.40.10:FF:001552">
    <property type="entry name" value="Predicted protein"/>
    <property type="match status" value="1"/>
</dbReference>
<dbReference type="Proteomes" id="UP000091857">
    <property type="component" value="Chromosome 13"/>
</dbReference>
<dbReference type="NCBIfam" id="TIGR00756">
    <property type="entry name" value="PPR"/>
    <property type="match status" value="1"/>
</dbReference>
<feature type="domain" description="PROP1-like PPR" evidence="3">
    <location>
        <begin position="343"/>
        <end position="445"/>
    </location>
</feature>
<organism evidence="4 5">
    <name type="scientific">Manihot esculenta</name>
    <name type="common">Cassava</name>
    <name type="synonym">Jatropha manihot</name>
    <dbReference type="NCBI Taxonomy" id="3983"/>
    <lineage>
        <taxon>Eukaryota</taxon>
        <taxon>Viridiplantae</taxon>
        <taxon>Streptophyta</taxon>
        <taxon>Embryophyta</taxon>
        <taxon>Tracheophyta</taxon>
        <taxon>Spermatophyta</taxon>
        <taxon>Magnoliopsida</taxon>
        <taxon>eudicotyledons</taxon>
        <taxon>Gunneridae</taxon>
        <taxon>Pentapetalae</taxon>
        <taxon>rosids</taxon>
        <taxon>fabids</taxon>
        <taxon>Malpighiales</taxon>
        <taxon>Euphorbiaceae</taxon>
        <taxon>Crotonoideae</taxon>
        <taxon>Manihoteae</taxon>
        <taxon>Manihot</taxon>
    </lineage>
</organism>
<protein>
    <recommendedName>
        <fullName evidence="3">PROP1-like PPR domain-containing protein</fullName>
    </recommendedName>
</protein>
<dbReference type="GO" id="GO:0009658">
    <property type="term" value="P:chloroplast organization"/>
    <property type="evidence" value="ECO:0000318"/>
    <property type="project" value="GO_Central"/>
</dbReference>
<dbReference type="PANTHER" id="PTHR46935">
    <property type="entry name" value="OS01G0674700 PROTEIN"/>
    <property type="match status" value="1"/>
</dbReference>
<dbReference type="GO" id="GO:0042793">
    <property type="term" value="P:plastid transcription"/>
    <property type="evidence" value="ECO:0007669"/>
    <property type="project" value="EnsemblPlants"/>
</dbReference>
<dbReference type="Gene3D" id="1.25.40.10">
    <property type="entry name" value="Tetratricopeptide repeat domain"/>
    <property type="match status" value="3"/>
</dbReference>
<dbReference type="PROSITE" id="PS51375">
    <property type="entry name" value="PPR"/>
    <property type="match status" value="3"/>
</dbReference>
<evidence type="ECO:0000256" key="1">
    <source>
        <dbReference type="ARBA" id="ARBA00022737"/>
    </source>
</evidence>
<dbReference type="GO" id="GO:0009507">
    <property type="term" value="C:chloroplast"/>
    <property type="evidence" value="ECO:0000318"/>
    <property type="project" value="GO_Central"/>
</dbReference>
<name>A0A2C9UR06_MANES</name>
<reference evidence="5" key="1">
    <citation type="journal article" date="2016" name="Nat. Biotechnol.">
        <title>Sequencing wild and cultivated cassava and related species reveals extensive interspecific hybridization and genetic diversity.</title>
        <authorList>
            <person name="Bredeson J.V."/>
            <person name="Lyons J.B."/>
            <person name="Prochnik S.E."/>
            <person name="Wu G.A."/>
            <person name="Ha C.M."/>
            <person name="Edsinger-Gonzales E."/>
            <person name="Grimwood J."/>
            <person name="Schmutz J."/>
            <person name="Rabbi I.Y."/>
            <person name="Egesi C."/>
            <person name="Nauluvula P."/>
            <person name="Lebot V."/>
            <person name="Ndunguru J."/>
            <person name="Mkamilo G."/>
            <person name="Bart R.S."/>
            <person name="Setter T.L."/>
            <person name="Gleadow R.M."/>
            <person name="Kulakow P."/>
            <person name="Ferguson M.E."/>
            <person name="Rounsley S."/>
            <person name="Rokhsar D.S."/>
        </authorList>
    </citation>
    <scope>NUCLEOTIDE SEQUENCE [LARGE SCALE GENOMIC DNA]</scope>
    <source>
        <strain evidence="5">cv. AM560-2</strain>
    </source>
</reference>
<dbReference type="Pfam" id="PF01535">
    <property type="entry name" value="PPR"/>
    <property type="match status" value="1"/>
</dbReference>
<gene>
    <name evidence="4" type="ORF">MANES_13G111300v8</name>
</gene>
<evidence type="ECO:0000259" key="3">
    <source>
        <dbReference type="Pfam" id="PF17177"/>
    </source>
</evidence>
<comment type="caution">
    <text evidence="4">The sequence shown here is derived from an EMBL/GenBank/DDBJ whole genome shotgun (WGS) entry which is preliminary data.</text>
</comment>
<accession>A0A2C9UR06</accession>
<dbReference type="Pfam" id="PF17177">
    <property type="entry name" value="PPR_long"/>
    <property type="match status" value="1"/>
</dbReference>
<dbReference type="PANTHER" id="PTHR46935:SF2">
    <property type="entry name" value="PENTACOTRIPEPTIDE-REPEAT REGION OF PRORP DOMAIN-CONTAINING PROTEIN"/>
    <property type="match status" value="1"/>
</dbReference>
<dbReference type="InterPro" id="IPR011990">
    <property type="entry name" value="TPR-like_helical_dom_sf"/>
</dbReference>
<keyword evidence="5" id="KW-1185">Reference proteome</keyword>
<keyword evidence="1" id="KW-0677">Repeat</keyword>
<sequence length="883" mass="100428">MEASTAPSSSQPPQFRPNIDAIKRRLLKKGVYPTPKIIRSLSKKEIQKHNRKLANLAQTHQSPPLTTSQKLALAEEYHFQTLKREYRCFTKAIQTETRSGSSGLLVGRPWESIERAKLREVASGSKEFNGPKLKTENLRELKENLEDGLTWVLDNDIELEDDGWLRSENQRQFDPVKRRRSDKDAIRFLVNRLSSREVTVRDWKLARIMKQSGLRFSEGQLLKIVEELGDKGKWEQAMVVVEWVYNDKDRRDCKSRFVYTKLLSVLRKARRPQEALRIFNLMREDYNIYPDMAAYHVIAVTLGQAGILKELVKIIECLRQKPSKRIKHVHTKNWDPVLEPDLVIYNAVLNACIPSQQWKGVSWVFEQLRKSGIKPNGATYGLAMEVMLHSGKYNLVHELFRKMNRSGEAPKALTYKVLVRAFWEEGKVNEAVEAVRDMEQRGVVGTASVYYELSCCLCYNGRWQDAIPEVEKMKKLHRRKPLEVTFTGMITSSLDGGHVKDCISIFEYMKSHCVPNIGTINIMLKVYGRNDLFSEAKELFEKINRPNDGDTSPVPDEFTYSSMLEASASALQWEYFELVYKEMVFSGHQLDQSKYASLLVKASRAGKGHILEHAFDSALEAGNIPHPSLFTEMVFEATAQQNYERALILINSIAHAPFQITQRQWTDLFQKDREKITRDILEKLLDVLGNSDVSSEPTVANLSRSLCSLCERGKSAYLLSSIASGIEDTDGLDLDTDSNEMLDRRTENPISCATIVNGTPEMKEDQIVNKTDDADDEFGVVNHCSTCREGGEDGYGIVNSANLEAFVNEVACDSYSDLDGPFQEFDHTEYELPINQVDDCDASKLPSANEILDAWKESRKGGIFIPFQHGHKNDAISVPKNGR</sequence>
<evidence type="ECO:0000256" key="2">
    <source>
        <dbReference type="PROSITE-ProRule" id="PRU00708"/>
    </source>
</evidence>
<feature type="repeat" description="PPR" evidence="2">
    <location>
        <begin position="411"/>
        <end position="445"/>
    </location>
</feature>
<dbReference type="STRING" id="3983.A0A2C9UR06"/>
<dbReference type="AlphaFoldDB" id="A0A2C9UR06"/>
<feature type="repeat" description="PPR" evidence="2">
    <location>
        <begin position="341"/>
        <end position="375"/>
    </location>
</feature>
<dbReference type="InterPro" id="IPR033443">
    <property type="entry name" value="PROP1-like_PPR_dom"/>
</dbReference>
<feature type="repeat" description="PPR" evidence="2">
    <location>
        <begin position="376"/>
        <end position="410"/>
    </location>
</feature>
<dbReference type="Gramene" id="Manes.13G111300.1.v8.1">
    <property type="protein sequence ID" value="Manes.13G111300.1.v8.1.CDS"/>
    <property type="gene ID" value="Manes.13G111300.v8.1"/>
</dbReference>
<evidence type="ECO:0000313" key="5">
    <source>
        <dbReference type="Proteomes" id="UP000091857"/>
    </source>
</evidence>
<dbReference type="InterPro" id="IPR002885">
    <property type="entry name" value="PPR_rpt"/>
</dbReference>
<proteinExistence type="predicted"/>
<dbReference type="InterPro" id="IPR044645">
    <property type="entry name" value="DG1/EMB2279-like"/>
</dbReference>
<dbReference type="Pfam" id="PF13812">
    <property type="entry name" value="PPR_3"/>
    <property type="match status" value="1"/>
</dbReference>
<dbReference type="OrthoDB" id="1904535at2759"/>
<dbReference type="EMBL" id="CM004399">
    <property type="protein sequence ID" value="OAY33617.1"/>
    <property type="molecule type" value="Genomic_DNA"/>
</dbReference>